<dbReference type="Gene3D" id="3.40.190.10">
    <property type="entry name" value="Periplasmic binding protein-like II"/>
    <property type="match status" value="2"/>
</dbReference>
<dbReference type="AlphaFoldDB" id="A0A3A4KRN5"/>
<feature type="signal peptide" evidence="2">
    <location>
        <begin position="1"/>
        <end position="23"/>
    </location>
</feature>
<evidence type="ECO:0000313" key="4">
    <source>
        <dbReference type="EMBL" id="RJO72552.1"/>
    </source>
</evidence>
<dbReference type="SUPFAM" id="SSF53850">
    <property type="entry name" value="Periplasmic binding protein-like II"/>
    <property type="match status" value="1"/>
</dbReference>
<evidence type="ECO:0000313" key="5">
    <source>
        <dbReference type="Proteomes" id="UP000266677"/>
    </source>
</evidence>
<organism evidence="4 5">
    <name type="scientific">Nocardia panacis</name>
    <dbReference type="NCBI Taxonomy" id="2340916"/>
    <lineage>
        <taxon>Bacteria</taxon>
        <taxon>Bacillati</taxon>
        <taxon>Actinomycetota</taxon>
        <taxon>Actinomycetes</taxon>
        <taxon>Mycobacteriales</taxon>
        <taxon>Nocardiaceae</taxon>
        <taxon>Nocardia</taxon>
    </lineage>
</organism>
<dbReference type="PANTHER" id="PTHR35936">
    <property type="entry name" value="MEMBRANE-BOUND LYTIC MUREIN TRANSGLYCOSYLASE F"/>
    <property type="match status" value="1"/>
</dbReference>
<dbReference type="Proteomes" id="UP000266677">
    <property type="component" value="Unassembled WGS sequence"/>
</dbReference>
<keyword evidence="5" id="KW-1185">Reference proteome</keyword>
<gene>
    <name evidence="4" type="ORF">D5S18_22555</name>
</gene>
<comment type="caution">
    <text evidence="4">The sequence shown here is derived from an EMBL/GenBank/DDBJ whole genome shotgun (WGS) entry which is preliminary data.</text>
</comment>
<evidence type="ECO:0000259" key="3">
    <source>
        <dbReference type="SMART" id="SM00062"/>
    </source>
</evidence>
<dbReference type="CDD" id="cd01004">
    <property type="entry name" value="PBP2_MidA_like"/>
    <property type="match status" value="1"/>
</dbReference>
<dbReference type="InterPro" id="IPR001638">
    <property type="entry name" value="Solute-binding_3/MltF_N"/>
</dbReference>
<evidence type="ECO:0000256" key="1">
    <source>
        <dbReference type="ARBA" id="ARBA00022729"/>
    </source>
</evidence>
<dbReference type="Pfam" id="PF00497">
    <property type="entry name" value="SBP_bac_3"/>
    <property type="match status" value="1"/>
</dbReference>
<dbReference type="SMART" id="SM00062">
    <property type="entry name" value="PBPb"/>
    <property type="match status" value="1"/>
</dbReference>
<sequence>MSRTHALPLALVGALAGCLVACAGESTSGSGTSEAANSPIPDTTSIISAVAKDPQLNAALPASITQAGTLHLASYVQSAPNNFYAADGKTPVGYEVDLSKAIAAKLGVGVEHQDMAFGSLITSLQSGRVDATMAAMSDTKVRQEQIDFVDYFTSGIAIMIRKGDPDAISGPDALCGKAVAVVQATSQQKFVAAQSGNCTRAGKSAITITETESDNQNQTQLRTGRVQAIVNDLPTAVYVSRTAGAGKFFDVVPGEPIDGGPFGIGVAKQNRALTETLQKAVNGLIADGTYGKILHAWGVEKGAIKEAVVNGGN</sequence>
<dbReference type="PROSITE" id="PS51257">
    <property type="entry name" value="PROKAR_LIPOPROTEIN"/>
    <property type="match status" value="1"/>
</dbReference>
<feature type="chain" id="PRO_5038793867" evidence="2">
    <location>
        <begin position="24"/>
        <end position="313"/>
    </location>
</feature>
<dbReference type="EMBL" id="QZFU01000028">
    <property type="protein sequence ID" value="RJO72552.1"/>
    <property type="molecule type" value="Genomic_DNA"/>
</dbReference>
<accession>A0A3A4KRN5</accession>
<dbReference type="OrthoDB" id="4633994at2"/>
<proteinExistence type="predicted"/>
<dbReference type="PANTHER" id="PTHR35936:SF17">
    <property type="entry name" value="ARGININE-BINDING EXTRACELLULAR PROTEIN ARTP"/>
    <property type="match status" value="1"/>
</dbReference>
<reference evidence="4 5" key="1">
    <citation type="submission" date="2018-09" db="EMBL/GenBank/DDBJ databases">
        <title>YIM PH21274 draft genome.</title>
        <authorList>
            <person name="Miao C."/>
        </authorList>
    </citation>
    <scope>NUCLEOTIDE SEQUENCE [LARGE SCALE GENOMIC DNA]</scope>
    <source>
        <strain evidence="4 5">YIM PH 21724</strain>
    </source>
</reference>
<evidence type="ECO:0000256" key="2">
    <source>
        <dbReference type="SAM" id="SignalP"/>
    </source>
</evidence>
<protein>
    <submittedName>
        <fullName evidence="4">ABC transporter substrate-binding protein</fullName>
    </submittedName>
</protein>
<feature type="domain" description="Solute-binding protein family 3/N-terminal" evidence="3">
    <location>
        <begin position="69"/>
        <end position="301"/>
    </location>
</feature>
<name>A0A3A4KRN5_9NOCA</name>
<keyword evidence="1 2" id="KW-0732">Signal</keyword>